<evidence type="ECO:0000256" key="1">
    <source>
        <dbReference type="ARBA" id="ARBA00007409"/>
    </source>
</evidence>
<evidence type="ECO:0000259" key="3">
    <source>
        <dbReference type="PROSITE" id="PS50404"/>
    </source>
</evidence>
<dbReference type="InterPro" id="IPR004045">
    <property type="entry name" value="Glutathione_S-Trfase_N"/>
</dbReference>
<dbReference type="SUPFAM" id="SSF52833">
    <property type="entry name" value="Thioredoxin-like"/>
    <property type="match status" value="1"/>
</dbReference>
<dbReference type="SFLD" id="SFLDG00358">
    <property type="entry name" value="Main_(cytGST)"/>
    <property type="match status" value="1"/>
</dbReference>
<evidence type="ECO:0000259" key="4">
    <source>
        <dbReference type="PROSITE" id="PS50405"/>
    </source>
</evidence>
<organism evidence="5 6">
    <name type="scientific">Acetobacter nitrogenifigens DSM 23921 = NBRC 105050</name>
    <dbReference type="NCBI Taxonomy" id="1120919"/>
    <lineage>
        <taxon>Bacteria</taxon>
        <taxon>Pseudomonadati</taxon>
        <taxon>Pseudomonadota</taxon>
        <taxon>Alphaproteobacteria</taxon>
        <taxon>Acetobacterales</taxon>
        <taxon>Acetobacteraceae</taxon>
        <taxon>Acetobacter</taxon>
    </lineage>
</organism>
<feature type="domain" description="GST N-terminal" evidence="3">
    <location>
        <begin position="1"/>
        <end position="82"/>
    </location>
</feature>
<keyword evidence="6" id="KW-1185">Reference proteome</keyword>
<protein>
    <submittedName>
        <fullName evidence="5">Glutathione S-transferase</fullName>
    </submittedName>
</protein>
<dbReference type="SFLD" id="SFLDG01150">
    <property type="entry name" value="Main.1:_Beta-like"/>
    <property type="match status" value="1"/>
</dbReference>
<dbReference type="SUPFAM" id="SSF47616">
    <property type="entry name" value="GST C-terminal domain-like"/>
    <property type="match status" value="1"/>
</dbReference>
<comment type="similarity">
    <text evidence="1">Belongs to the GST superfamily.</text>
</comment>
<dbReference type="Pfam" id="PF13409">
    <property type="entry name" value="GST_N_2"/>
    <property type="match status" value="1"/>
</dbReference>
<dbReference type="Gene3D" id="3.40.30.10">
    <property type="entry name" value="Glutaredoxin"/>
    <property type="match status" value="1"/>
</dbReference>
<dbReference type="InterPro" id="IPR040079">
    <property type="entry name" value="Glutathione_S-Trfase"/>
</dbReference>
<dbReference type="OrthoDB" id="9810080at2"/>
<dbReference type="RefSeq" id="WP_026396863.1">
    <property type="nucleotide sequence ID" value="NZ_AUBI01000002.1"/>
</dbReference>
<gene>
    <name evidence="5" type="ORF">ANI02nite_06600</name>
</gene>
<dbReference type="SFLD" id="SFLDS00019">
    <property type="entry name" value="Glutathione_Transferase_(cytos"/>
    <property type="match status" value="1"/>
</dbReference>
<dbReference type="InterPro" id="IPR036249">
    <property type="entry name" value="Thioredoxin-like_sf"/>
</dbReference>
<dbReference type="InterPro" id="IPR036282">
    <property type="entry name" value="Glutathione-S-Trfase_C_sf"/>
</dbReference>
<evidence type="ECO:0000256" key="2">
    <source>
        <dbReference type="ARBA" id="ARBA00022679"/>
    </source>
</evidence>
<dbReference type="PROSITE" id="PS50405">
    <property type="entry name" value="GST_CTER"/>
    <property type="match status" value="1"/>
</dbReference>
<dbReference type="AlphaFoldDB" id="A0A511X752"/>
<dbReference type="Pfam" id="PF00043">
    <property type="entry name" value="GST_C"/>
    <property type="match status" value="1"/>
</dbReference>
<dbReference type="PROSITE" id="PS50404">
    <property type="entry name" value="GST_NTER"/>
    <property type="match status" value="1"/>
</dbReference>
<accession>A0A511X752</accession>
<evidence type="ECO:0000313" key="5">
    <source>
        <dbReference type="EMBL" id="GEN58776.1"/>
    </source>
</evidence>
<keyword evidence="2 5" id="KW-0808">Transferase</keyword>
<dbReference type="InterPro" id="IPR004046">
    <property type="entry name" value="GST_C"/>
</dbReference>
<dbReference type="EMBL" id="BJYF01000003">
    <property type="protein sequence ID" value="GEN58776.1"/>
    <property type="molecule type" value="Genomic_DNA"/>
</dbReference>
<dbReference type="PANTHER" id="PTHR44051">
    <property type="entry name" value="GLUTATHIONE S-TRANSFERASE-RELATED"/>
    <property type="match status" value="1"/>
</dbReference>
<dbReference type="Proteomes" id="UP000321635">
    <property type="component" value="Unassembled WGS sequence"/>
</dbReference>
<dbReference type="CDD" id="cd03047">
    <property type="entry name" value="GST_N_2"/>
    <property type="match status" value="1"/>
</dbReference>
<dbReference type="STRING" id="1120919.GCA_000429165_00679"/>
<feature type="domain" description="GST C-terminal" evidence="4">
    <location>
        <begin position="87"/>
        <end position="214"/>
    </location>
</feature>
<reference evidence="5 6" key="1">
    <citation type="submission" date="2019-07" db="EMBL/GenBank/DDBJ databases">
        <title>Whole genome shotgun sequence of Acetobacter nitrogenifigens NBRC 105050.</title>
        <authorList>
            <person name="Hosoyama A."/>
            <person name="Uohara A."/>
            <person name="Ohji S."/>
            <person name="Ichikawa N."/>
        </authorList>
    </citation>
    <scope>NUCLEOTIDE SEQUENCE [LARGE SCALE GENOMIC DNA]</scope>
    <source>
        <strain evidence="5 6">NBRC 105050</strain>
    </source>
</reference>
<name>A0A511X752_9PROT</name>
<comment type="caution">
    <text evidence="5">The sequence shown here is derived from an EMBL/GenBank/DDBJ whole genome shotgun (WGS) entry which is preliminary data.</text>
</comment>
<dbReference type="FunFam" id="3.40.30.10:FF:000039">
    <property type="entry name" value="Glutathione S-transferase domain"/>
    <property type="match status" value="1"/>
</dbReference>
<sequence>MLTIWGRSNSSNVQAVMWCVGELGLPHVRHDAGHRYGGLDTPGFLAMNPNGTIPVLRDGDDEPLWETGAILRYLASRYSAAPFWPADVAARAHVDKWAEWAKINVAMNFTSAIFWPVVRKSPKDRDPAAIARAIAVLDRFLSIADARLSRHACLAGDDFTLADIQFGHTLFRYYDIAISRAERPALRRYYDALVARPAFREHVMVSYDELRAVG</sequence>
<dbReference type="Gene3D" id="1.20.1050.10">
    <property type="match status" value="1"/>
</dbReference>
<dbReference type="GO" id="GO:0016740">
    <property type="term" value="F:transferase activity"/>
    <property type="evidence" value="ECO:0007669"/>
    <property type="project" value="UniProtKB-KW"/>
</dbReference>
<proteinExistence type="inferred from homology"/>
<dbReference type="InterPro" id="IPR010987">
    <property type="entry name" value="Glutathione-S-Trfase_C-like"/>
</dbReference>
<evidence type="ECO:0000313" key="6">
    <source>
        <dbReference type="Proteomes" id="UP000321635"/>
    </source>
</evidence>
<dbReference type="PANTHER" id="PTHR44051:SF19">
    <property type="entry name" value="DISULFIDE-BOND OXIDOREDUCTASE YFCG"/>
    <property type="match status" value="1"/>
</dbReference>